<comment type="similarity">
    <text evidence="1">Belongs to the SEC6 family.</text>
</comment>
<evidence type="ECO:0000313" key="2">
    <source>
        <dbReference type="Proteomes" id="UP000515159"/>
    </source>
</evidence>
<dbReference type="InParanoid" id="A0A6P8S2G5"/>
<dbReference type="GO" id="GO:0000149">
    <property type="term" value="F:SNARE binding"/>
    <property type="evidence" value="ECO:0007669"/>
    <property type="project" value="TreeGrafter"/>
</dbReference>
<organism evidence="2 3">
    <name type="scientific">Geotrypetes seraphini</name>
    <name type="common">Gaboon caecilian</name>
    <name type="synonym">Caecilia seraphini</name>
    <dbReference type="NCBI Taxonomy" id="260995"/>
    <lineage>
        <taxon>Eukaryota</taxon>
        <taxon>Metazoa</taxon>
        <taxon>Chordata</taxon>
        <taxon>Craniata</taxon>
        <taxon>Vertebrata</taxon>
        <taxon>Euteleostomi</taxon>
        <taxon>Amphibia</taxon>
        <taxon>Gymnophiona</taxon>
        <taxon>Geotrypetes</taxon>
    </lineage>
</organism>
<dbReference type="GO" id="GO:0051601">
    <property type="term" value="P:exocyst localization"/>
    <property type="evidence" value="ECO:0007669"/>
    <property type="project" value="TreeGrafter"/>
</dbReference>
<protein>
    <submittedName>
        <fullName evidence="3">Exocyst complex component 3-like protein 2</fullName>
    </submittedName>
</protein>
<dbReference type="GO" id="GO:0006887">
    <property type="term" value="P:exocytosis"/>
    <property type="evidence" value="ECO:0007669"/>
    <property type="project" value="InterPro"/>
</dbReference>
<name>A0A6P8S2G5_GEOSA</name>
<evidence type="ECO:0000256" key="1">
    <source>
        <dbReference type="ARBA" id="ARBA00009447"/>
    </source>
</evidence>
<dbReference type="Gene3D" id="1.10.357.50">
    <property type="match status" value="1"/>
</dbReference>
<dbReference type="RefSeq" id="XP_033811984.1">
    <property type="nucleotide sequence ID" value="XM_033956093.1"/>
</dbReference>
<accession>A0A6P8S2G5</accession>
<dbReference type="PANTHER" id="PTHR21292">
    <property type="entry name" value="EXOCYST COMPLEX COMPONENT SEC6-RELATED"/>
    <property type="match status" value="1"/>
</dbReference>
<sequence>MRTMPVFKSPDPIKMANGNMSQNSGKLILEEMSFNTSPFKSDLEECKILSPGGGNPFEEEEEQEISDLNGDLLNSSFQANSTKRRGTLERLVGLSPFKMGKVQKGVAKDKQQNEERGLERKSFLGNMMNPLNKGDQYLKVPEKRKPRRSSEDFSILQMFNGKRKESLTNQDLSSQEWNNGADTMKRLLKLGRGTRLRRESLVDKVLLPESTEPITVPEEVKIEKVQQPLSVLEIFSLIQNRQLEIADEYIIDLEAECDWGSNEEMDGNKDCSRKARDVALLYEALLKELWDLVAESLTVKSIYAPLESLIQVIYQEEAADRKWLEGRGDSVKPDASGRPRELKKRWAEAVKKSTNKRLCQCLDGKSGSIPIQTEKLKKCVVEDLYTVKNHLVCVYPKEFQVFRVYMRSYHEAIASWLGQVILGELDIADLYFVLDWNCNAYRREVLERTEIASLVHAEELGSLLSTETQLFLEEACISAVEEKIKAGMTRALQAEWEKWAQETKAEDQSVLTSKVISLLKVHVDRAPGITQDFGARIGHCCLCALEDFVQSFQKKVEIFHKKQSENRLPTEVYIAKTIAIGNCYPSFREYATCLMQLDQAKSEEVGQRVTAVLDRVISLCNKVLTELIFDDLKPYFSKLMKRRWLNSSEAFENIMAILREYSEKLCRMCFQPYQALVQELHRQVLLEYVRPLLQAKMVCNSAKTRNKMAAKLKHEAQQLQELFQQLRSDASWLNNVVPYIAEIIVQEDTPSVQMEVGALATEFPDIRKGHLVAILDVRGMWNQAVRQDILAIIEDLDSSSSHAQLSRDRAFFSEIAVTTEARCVHVNLNRASRLSLSCLSRLRSMGSGCTGMRSQQINREEDQMESKV</sequence>
<dbReference type="Pfam" id="PF06046">
    <property type="entry name" value="Sec6"/>
    <property type="match status" value="1"/>
</dbReference>
<evidence type="ECO:0000313" key="3">
    <source>
        <dbReference type="RefSeq" id="XP_033811984.1"/>
    </source>
</evidence>
<dbReference type="KEGG" id="gsh:117365570"/>
<dbReference type="CTD" id="90332"/>
<proteinExistence type="inferred from homology"/>
<dbReference type="Proteomes" id="UP000515159">
    <property type="component" value="Chromosome 8"/>
</dbReference>
<dbReference type="OrthoDB" id="9948828at2759"/>
<dbReference type="PANTHER" id="PTHR21292:SF7">
    <property type="entry name" value="EXOCYST COMPLEX COMPONENT 3-LIKE 2"/>
    <property type="match status" value="1"/>
</dbReference>
<gene>
    <name evidence="3" type="primary">EXOC3L2</name>
</gene>
<dbReference type="InterPro" id="IPR042532">
    <property type="entry name" value="EXOC3/Sec6_C"/>
</dbReference>
<dbReference type="GO" id="GO:0000145">
    <property type="term" value="C:exocyst"/>
    <property type="evidence" value="ECO:0007669"/>
    <property type="project" value="InterPro"/>
</dbReference>
<dbReference type="AlphaFoldDB" id="A0A6P8S2G5"/>
<dbReference type="InterPro" id="IPR010326">
    <property type="entry name" value="EXOC3/Sec6"/>
</dbReference>
<dbReference type="Gene3D" id="1.10.357.70">
    <property type="entry name" value="Exocyst complex component Sec6, C-terminal domain"/>
    <property type="match status" value="1"/>
</dbReference>
<dbReference type="GeneID" id="117365570"/>
<reference evidence="3" key="1">
    <citation type="submission" date="2025-08" db="UniProtKB">
        <authorList>
            <consortium name="RefSeq"/>
        </authorList>
    </citation>
    <scope>IDENTIFICATION</scope>
</reference>
<keyword evidence="2" id="KW-1185">Reference proteome</keyword>